<keyword evidence="2" id="KW-1185">Reference proteome</keyword>
<sequence>MDLRVEALFPIFWSECWSEGRAARSSWTPFAKWLEKHCVQHELLARQTPTDLLETAQRLCGRVFVFKREDIERWRDTIGFNDKQAADRRESSYNLTRYKDCMLPAYPNLRKFVWTFREKGQPVISGVVLYTDCDCPDIRRIMPNTYLGPGQNPNVLHDM</sequence>
<name>A0A8E2J6P9_9APHY</name>
<evidence type="ECO:0000313" key="1">
    <source>
        <dbReference type="EMBL" id="OCH94492.1"/>
    </source>
</evidence>
<gene>
    <name evidence="1" type="ORF">OBBRIDRAFT_789183</name>
</gene>
<organism evidence="1 2">
    <name type="scientific">Obba rivulosa</name>
    <dbReference type="NCBI Taxonomy" id="1052685"/>
    <lineage>
        <taxon>Eukaryota</taxon>
        <taxon>Fungi</taxon>
        <taxon>Dikarya</taxon>
        <taxon>Basidiomycota</taxon>
        <taxon>Agaricomycotina</taxon>
        <taxon>Agaricomycetes</taxon>
        <taxon>Polyporales</taxon>
        <taxon>Gelatoporiaceae</taxon>
        <taxon>Obba</taxon>
    </lineage>
</organism>
<reference evidence="1 2" key="1">
    <citation type="submission" date="2016-07" db="EMBL/GenBank/DDBJ databases">
        <title>Draft genome of the white-rot fungus Obba rivulosa 3A-2.</title>
        <authorList>
            <consortium name="DOE Joint Genome Institute"/>
            <person name="Miettinen O."/>
            <person name="Riley R."/>
            <person name="Acob R."/>
            <person name="Barry K."/>
            <person name="Cullen D."/>
            <person name="De Vries R."/>
            <person name="Hainaut M."/>
            <person name="Hatakka A."/>
            <person name="Henrissat B."/>
            <person name="Hilden K."/>
            <person name="Kuo R."/>
            <person name="Labutti K."/>
            <person name="Lipzen A."/>
            <person name="Makela M.R."/>
            <person name="Sandor L."/>
            <person name="Spatafora J.W."/>
            <person name="Grigoriev I.V."/>
            <person name="Hibbett D.S."/>
        </authorList>
    </citation>
    <scope>NUCLEOTIDE SEQUENCE [LARGE SCALE GENOMIC DNA]</scope>
    <source>
        <strain evidence="1 2">3A-2</strain>
    </source>
</reference>
<accession>A0A8E2J6P9</accession>
<proteinExistence type="predicted"/>
<protein>
    <submittedName>
        <fullName evidence="1">Uncharacterized protein</fullName>
    </submittedName>
</protein>
<dbReference type="EMBL" id="KV722343">
    <property type="protein sequence ID" value="OCH94492.1"/>
    <property type="molecule type" value="Genomic_DNA"/>
</dbReference>
<dbReference type="AlphaFoldDB" id="A0A8E2J6P9"/>
<evidence type="ECO:0000313" key="2">
    <source>
        <dbReference type="Proteomes" id="UP000250043"/>
    </source>
</evidence>
<dbReference type="Proteomes" id="UP000250043">
    <property type="component" value="Unassembled WGS sequence"/>
</dbReference>